<keyword evidence="3" id="KW-0285">Flavoprotein</keyword>
<sequence>MTYVIDQDNLERLAADVTGPVLARGDKGFGPETTGWNMSLVEHPAVVVGATSAADVQAAVRFAGAHDLPVDPVATGHQAPMPADGALMINLERMDGIEVDAEGRTATIGAAVRAQPLVDAAARAGLAPLAGSSPNVGVVGYALGGGLSATLGRSYGWAADHVRSAEVVTADGELRHVDPDQEPDLFWAIRGGKGNFGVVTSLTMDLVPVTQLYGGGIYFAGEHVRPVVDAFRRLLVSAPRELTISFAFMRLPDAPVIPEPLRDRFTVHVRISYLGPPAEGERLIADLRAAAPALIDTVTEMPYTGFASIHQDPVDPAATYEMSSLLGEFPAEAADALIEAAGPGVDLPIALIEVRQLGGELADEPSLPNSVGNRDAAFHVFAGAAGEPGEGEQFRAPLKAISDAMAPWATGGKQANFLTGYDTTPEAVARAWKPDIYHRLVEVKREYDPANMFRVNHNIAPGV</sequence>
<dbReference type="PANTHER" id="PTHR42973:SF39">
    <property type="entry name" value="FAD-BINDING PCMH-TYPE DOMAIN-CONTAINING PROTEIN"/>
    <property type="match status" value="1"/>
</dbReference>
<feature type="domain" description="FAD-binding PCMH-type" evidence="6">
    <location>
        <begin position="40"/>
        <end position="209"/>
    </location>
</feature>
<comment type="cofactor">
    <cofactor evidence="1">
        <name>FAD</name>
        <dbReference type="ChEBI" id="CHEBI:57692"/>
    </cofactor>
</comment>
<evidence type="ECO:0000256" key="5">
    <source>
        <dbReference type="ARBA" id="ARBA00023002"/>
    </source>
</evidence>
<evidence type="ECO:0000256" key="1">
    <source>
        <dbReference type="ARBA" id="ARBA00001974"/>
    </source>
</evidence>
<dbReference type="PROSITE" id="PS00862">
    <property type="entry name" value="OX2_COVAL_FAD"/>
    <property type="match status" value="1"/>
</dbReference>
<dbReference type="PROSITE" id="PS51387">
    <property type="entry name" value="FAD_PCMH"/>
    <property type="match status" value="1"/>
</dbReference>
<dbReference type="Gene3D" id="3.30.43.10">
    <property type="entry name" value="Uridine Diphospho-n-acetylenolpyruvylglucosamine Reductase, domain 2"/>
    <property type="match status" value="1"/>
</dbReference>
<dbReference type="InterPro" id="IPR036318">
    <property type="entry name" value="FAD-bd_PCMH-like_sf"/>
</dbReference>
<dbReference type="InterPro" id="IPR050416">
    <property type="entry name" value="FAD-linked_Oxidoreductase"/>
</dbReference>
<evidence type="ECO:0000256" key="3">
    <source>
        <dbReference type="ARBA" id="ARBA00022630"/>
    </source>
</evidence>
<dbReference type="Pfam" id="PF01565">
    <property type="entry name" value="FAD_binding_4"/>
    <property type="match status" value="1"/>
</dbReference>
<dbReference type="InterPro" id="IPR016169">
    <property type="entry name" value="FAD-bd_PCMH_sub2"/>
</dbReference>
<evidence type="ECO:0000259" key="6">
    <source>
        <dbReference type="PROSITE" id="PS51387"/>
    </source>
</evidence>
<name>A0A3D9ZWK4_9ACTN</name>
<dbReference type="Pfam" id="PF08031">
    <property type="entry name" value="BBE"/>
    <property type="match status" value="1"/>
</dbReference>
<evidence type="ECO:0000256" key="2">
    <source>
        <dbReference type="ARBA" id="ARBA00005466"/>
    </source>
</evidence>
<dbReference type="AlphaFoldDB" id="A0A3D9ZWK4"/>
<evidence type="ECO:0000313" key="7">
    <source>
        <dbReference type="EMBL" id="REG00534.1"/>
    </source>
</evidence>
<dbReference type="SUPFAM" id="SSF56176">
    <property type="entry name" value="FAD-binding/transporter-associated domain-like"/>
    <property type="match status" value="1"/>
</dbReference>
<dbReference type="GO" id="GO:0016491">
    <property type="term" value="F:oxidoreductase activity"/>
    <property type="evidence" value="ECO:0007669"/>
    <property type="project" value="UniProtKB-KW"/>
</dbReference>
<evidence type="ECO:0000313" key="8">
    <source>
        <dbReference type="Proteomes" id="UP000256913"/>
    </source>
</evidence>
<accession>A0A3D9ZWK4</accession>
<gene>
    <name evidence="7" type="ORF">DFJ67_6588</name>
</gene>
<dbReference type="InterPro" id="IPR006094">
    <property type="entry name" value="Oxid_FAD_bind_N"/>
</dbReference>
<dbReference type="PANTHER" id="PTHR42973">
    <property type="entry name" value="BINDING OXIDOREDUCTASE, PUTATIVE (AFU_ORTHOLOGUE AFUA_1G17690)-RELATED"/>
    <property type="match status" value="1"/>
</dbReference>
<dbReference type="EMBL" id="QUMQ01000001">
    <property type="protein sequence ID" value="REG00534.1"/>
    <property type="molecule type" value="Genomic_DNA"/>
</dbReference>
<dbReference type="OrthoDB" id="9775082at2"/>
<keyword evidence="4" id="KW-0274">FAD</keyword>
<reference evidence="7 8" key="1">
    <citation type="submission" date="2018-08" db="EMBL/GenBank/DDBJ databases">
        <title>Sequencing the genomes of 1000 actinobacteria strains.</title>
        <authorList>
            <person name="Klenk H.-P."/>
        </authorList>
    </citation>
    <scope>NUCLEOTIDE SEQUENCE [LARGE SCALE GENOMIC DNA]</scope>
    <source>
        <strain evidence="7 8">DSM 44099</strain>
    </source>
</reference>
<dbReference type="RefSeq" id="WP_116072134.1">
    <property type="nucleotide sequence ID" value="NZ_BONB01000011.1"/>
</dbReference>
<protein>
    <submittedName>
        <fullName evidence="7">FAD/FMN-containing dehydrogenase</fullName>
    </submittedName>
</protein>
<dbReference type="Proteomes" id="UP000256913">
    <property type="component" value="Unassembled WGS sequence"/>
</dbReference>
<dbReference type="InterPro" id="IPR016166">
    <property type="entry name" value="FAD-bd_PCMH"/>
</dbReference>
<comment type="caution">
    <text evidence="7">The sequence shown here is derived from an EMBL/GenBank/DDBJ whole genome shotgun (WGS) entry which is preliminary data.</text>
</comment>
<dbReference type="Gene3D" id="3.40.462.20">
    <property type="match status" value="1"/>
</dbReference>
<dbReference type="Gene3D" id="3.30.465.10">
    <property type="match status" value="1"/>
</dbReference>
<dbReference type="InterPro" id="IPR006093">
    <property type="entry name" value="Oxy_OxRdtase_FAD_BS"/>
</dbReference>
<proteinExistence type="inferred from homology"/>
<comment type="similarity">
    <text evidence="2">Belongs to the oxygen-dependent FAD-linked oxidoreductase family.</text>
</comment>
<keyword evidence="5" id="KW-0560">Oxidoreductase</keyword>
<dbReference type="GO" id="GO:0071949">
    <property type="term" value="F:FAD binding"/>
    <property type="evidence" value="ECO:0007669"/>
    <property type="project" value="InterPro"/>
</dbReference>
<evidence type="ECO:0000256" key="4">
    <source>
        <dbReference type="ARBA" id="ARBA00022827"/>
    </source>
</evidence>
<keyword evidence="8" id="KW-1185">Reference proteome</keyword>
<organism evidence="7 8">
    <name type="scientific">Asanoa ferruginea</name>
    <dbReference type="NCBI Taxonomy" id="53367"/>
    <lineage>
        <taxon>Bacteria</taxon>
        <taxon>Bacillati</taxon>
        <taxon>Actinomycetota</taxon>
        <taxon>Actinomycetes</taxon>
        <taxon>Micromonosporales</taxon>
        <taxon>Micromonosporaceae</taxon>
        <taxon>Asanoa</taxon>
    </lineage>
</organism>
<dbReference type="InterPro" id="IPR012951">
    <property type="entry name" value="BBE"/>
</dbReference>
<dbReference type="InterPro" id="IPR016167">
    <property type="entry name" value="FAD-bd_PCMH_sub1"/>
</dbReference>